<comment type="caution">
    <text evidence="1">The sequence shown here is derived from an EMBL/GenBank/DDBJ whole genome shotgun (WGS) entry which is preliminary data.</text>
</comment>
<dbReference type="AlphaFoldDB" id="A0A6V7H157"/>
<feature type="non-terminal residue" evidence="1">
    <location>
        <position position="1"/>
    </location>
</feature>
<sequence length="141" mass="15641">QLLSVHDTPGQLIGDFEEERVLAPRAKRISPATPLAEATEQKEEEANPCHLFRVLPFSGSTARINVRERYREQFLTWSPEGPPHEVAGNLYVYLIPSIFKEGRAATVRPVPASGSHLGMAAGEQLSSHRLDLCRAKCTRPI</sequence>
<evidence type="ECO:0000313" key="2">
    <source>
        <dbReference type="Proteomes" id="UP000752696"/>
    </source>
</evidence>
<reference evidence="1" key="1">
    <citation type="submission" date="2020-07" db="EMBL/GenBank/DDBJ databases">
        <authorList>
            <person name="Nazaruddin N."/>
        </authorList>
    </citation>
    <scope>NUCLEOTIDE SEQUENCE</scope>
</reference>
<evidence type="ECO:0000313" key="1">
    <source>
        <dbReference type="EMBL" id="CAD1472427.1"/>
    </source>
</evidence>
<accession>A0A6V7H157</accession>
<dbReference type="Proteomes" id="UP000752696">
    <property type="component" value="Unassembled WGS sequence"/>
</dbReference>
<organism evidence="1 2">
    <name type="scientific">Heterotrigona itama</name>
    <dbReference type="NCBI Taxonomy" id="395501"/>
    <lineage>
        <taxon>Eukaryota</taxon>
        <taxon>Metazoa</taxon>
        <taxon>Ecdysozoa</taxon>
        <taxon>Arthropoda</taxon>
        <taxon>Hexapoda</taxon>
        <taxon>Insecta</taxon>
        <taxon>Pterygota</taxon>
        <taxon>Neoptera</taxon>
        <taxon>Endopterygota</taxon>
        <taxon>Hymenoptera</taxon>
        <taxon>Apocrita</taxon>
        <taxon>Aculeata</taxon>
        <taxon>Apoidea</taxon>
        <taxon>Anthophila</taxon>
        <taxon>Apidae</taxon>
        <taxon>Heterotrigona</taxon>
    </lineage>
</organism>
<gene>
    <name evidence="1" type="ORF">MHI_LOCUS297889</name>
</gene>
<dbReference type="EMBL" id="CAJDYZ010005352">
    <property type="protein sequence ID" value="CAD1472427.1"/>
    <property type="molecule type" value="Genomic_DNA"/>
</dbReference>
<proteinExistence type="predicted"/>
<keyword evidence="2" id="KW-1185">Reference proteome</keyword>
<name>A0A6V7H157_9HYME</name>
<protein>
    <submittedName>
        <fullName evidence="1">Uncharacterized protein</fullName>
    </submittedName>
</protein>